<reference evidence="10" key="1">
    <citation type="journal article" date="2019" name="Int. J. Syst. Evol. Microbiol.">
        <title>The Global Catalogue of Microorganisms (GCM) 10K type strain sequencing project: providing services to taxonomists for standard genome sequencing and annotation.</title>
        <authorList>
            <consortium name="The Broad Institute Genomics Platform"/>
            <consortium name="The Broad Institute Genome Sequencing Center for Infectious Disease"/>
            <person name="Wu L."/>
            <person name="Ma J."/>
        </authorList>
    </citation>
    <scope>NUCLEOTIDE SEQUENCE [LARGE SCALE GENOMIC DNA]</scope>
    <source>
        <strain evidence="10">CCUG 61696</strain>
    </source>
</reference>
<protein>
    <submittedName>
        <fullName evidence="9">MFS transporter</fullName>
    </submittedName>
</protein>
<feature type="transmembrane region" description="Helical" evidence="7">
    <location>
        <begin position="75"/>
        <end position="93"/>
    </location>
</feature>
<dbReference type="PROSITE" id="PS50850">
    <property type="entry name" value="MFS"/>
    <property type="match status" value="1"/>
</dbReference>
<dbReference type="PROSITE" id="PS00216">
    <property type="entry name" value="SUGAR_TRANSPORT_1"/>
    <property type="match status" value="1"/>
</dbReference>
<dbReference type="EMBL" id="JBHTMX010000002">
    <property type="protein sequence ID" value="MFD1330563.1"/>
    <property type="molecule type" value="Genomic_DNA"/>
</dbReference>
<feature type="transmembrane region" description="Helical" evidence="7">
    <location>
        <begin position="163"/>
        <end position="181"/>
    </location>
</feature>
<feature type="transmembrane region" description="Helical" evidence="7">
    <location>
        <begin position="12"/>
        <end position="35"/>
    </location>
</feature>
<comment type="caution">
    <text evidence="9">The sequence shown here is derived from an EMBL/GenBank/DDBJ whole genome shotgun (WGS) entry which is preliminary data.</text>
</comment>
<dbReference type="InterPro" id="IPR050171">
    <property type="entry name" value="MFS_Transporters"/>
</dbReference>
<evidence type="ECO:0000256" key="6">
    <source>
        <dbReference type="ARBA" id="ARBA00023136"/>
    </source>
</evidence>
<keyword evidence="6 7" id="KW-0472">Membrane</keyword>
<evidence type="ECO:0000313" key="9">
    <source>
        <dbReference type="EMBL" id="MFD1330563.1"/>
    </source>
</evidence>
<feature type="domain" description="Major facilitator superfamily (MFS) profile" evidence="8">
    <location>
        <begin position="9"/>
        <end position="387"/>
    </location>
</feature>
<organism evidence="9 10">
    <name type="scientific">Methylopila musalis</name>
    <dbReference type="NCBI Taxonomy" id="1134781"/>
    <lineage>
        <taxon>Bacteria</taxon>
        <taxon>Pseudomonadati</taxon>
        <taxon>Pseudomonadota</taxon>
        <taxon>Alphaproteobacteria</taxon>
        <taxon>Hyphomicrobiales</taxon>
        <taxon>Methylopilaceae</taxon>
        <taxon>Methylopila</taxon>
    </lineage>
</organism>
<dbReference type="PANTHER" id="PTHR23517:SF2">
    <property type="entry name" value="MULTIDRUG RESISTANCE PROTEIN MDTH"/>
    <property type="match status" value="1"/>
</dbReference>
<evidence type="ECO:0000256" key="3">
    <source>
        <dbReference type="ARBA" id="ARBA00022475"/>
    </source>
</evidence>
<feature type="transmembrane region" description="Helical" evidence="7">
    <location>
        <begin position="245"/>
        <end position="264"/>
    </location>
</feature>
<evidence type="ECO:0000256" key="7">
    <source>
        <dbReference type="SAM" id="Phobius"/>
    </source>
</evidence>
<keyword evidence="4 7" id="KW-0812">Transmembrane</keyword>
<name>A0ABW3Z315_9HYPH</name>
<dbReference type="InterPro" id="IPR005829">
    <property type="entry name" value="Sugar_transporter_CS"/>
</dbReference>
<dbReference type="InterPro" id="IPR011701">
    <property type="entry name" value="MFS"/>
</dbReference>
<sequence length="397" mass="40716">MPHSASRRAIAFVNVAHLLDHYVLLIFPTAVIVMAHDLGLAYGHLIALSTGAFVAFGLFALPMGWLAERVGRRNLLAAFFFGCGGALIGLGLSTGSTALAVWLLILGAFSAIYHPIGASLLVTHATSLGRTLGWNGVFGNVGTAFASGGTAMAASAFGWRAAFLIPAVVCLTLGAAYLAFAPADSAADRRPSVPSSAADFRLPLPVLLTLFGAALVAGGMTFNITSISLPKAVDERLGFPLPIEAVGWLVTGVFLFGAMTQLAVGRLVDRFSLPVIFVGLAALQTTGLTLAAAFGGGAMLAGLALAVAGIYGQVVVNDAMVARYTPAHLRTKAYSVRYFLGFTVSGFAAALIGVAHGAGGFGLTFGVAAAFAATILCVALAFRFSLRRPEPADVPTG</sequence>
<feature type="transmembrane region" description="Helical" evidence="7">
    <location>
        <begin position="361"/>
        <end position="382"/>
    </location>
</feature>
<dbReference type="SUPFAM" id="SSF103473">
    <property type="entry name" value="MFS general substrate transporter"/>
    <property type="match status" value="1"/>
</dbReference>
<feature type="transmembrane region" description="Helical" evidence="7">
    <location>
        <begin position="134"/>
        <end position="157"/>
    </location>
</feature>
<dbReference type="InterPro" id="IPR020846">
    <property type="entry name" value="MFS_dom"/>
</dbReference>
<proteinExistence type="predicted"/>
<feature type="transmembrane region" description="Helical" evidence="7">
    <location>
        <begin position="99"/>
        <end position="122"/>
    </location>
</feature>
<keyword evidence="3" id="KW-1003">Cell membrane</keyword>
<evidence type="ECO:0000256" key="4">
    <source>
        <dbReference type="ARBA" id="ARBA00022692"/>
    </source>
</evidence>
<dbReference type="Proteomes" id="UP001597171">
    <property type="component" value="Unassembled WGS sequence"/>
</dbReference>
<keyword evidence="2" id="KW-0813">Transport</keyword>
<dbReference type="RefSeq" id="WP_378773713.1">
    <property type="nucleotide sequence ID" value="NZ_JBHTMX010000002.1"/>
</dbReference>
<feature type="transmembrane region" description="Helical" evidence="7">
    <location>
        <begin position="298"/>
        <end position="316"/>
    </location>
</feature>
<evidence type="ECO:0000256" key="5">
    <source>
        <dbReference type="ARBA" id="ARBA00022989"/>
    </source>
</evidence>
<dbReference type="Pfam" id="PF07690">
    <property type="entry name" value="MFS_1"/>
    <property type="match status" value="1"/>
</dbReference>
<feature type="transmembrane region" description="Helical" evidence="7">
    <location>
        <begin position="202"/>
        <end position="225"/>
    </location>
</feature>
<dbReference type="PANTHER" id="PTHR23517">
    <property type="entry name" value="RESISTANCE PROTEIN MDTM, PUTATIVE-RELATED-RELATED"/>
    <property type="match status" value="1"/>
</dbReference>
<feature type="transmembrane region" description="Helical" evidence="7">
    <location>
        <begin position="336"/>
        <end position="355"/>
    </location>
</feature>
<keyword evidence="10" id="KW-1185">Reference proteome</keyword>
<comment type="subcellular location">
    <subcellularLocation>
        <location evidence="1">Cell membrane</location>
        <topology evidence="1">Multi-pass membrane protein</topology>
    </subcellularLocation>
</comment>
<gene>
    <name evidence="9" type="ORF">ACFQ4O_00940</name>
</gene>
<keyword evidence="5 7" id="KW-1133">Transmembrane helix</keyword>
<feature type="transmembrane region" description="Helical" evidence="7">
    <location>
        <begin position="271"/>
        <end position="292"/>
    </location>
</feature>
<dbReference type="InterPro" id="IPR036259">
    <property type="entry name" value="MFS_trans_sf"/>
</dbReference>
<evidence type="ECO:0000256" key="1">
    <source>
        <dbReference type="ARBA" id="ARBA00004651"/>
    </source>
</evidence>
<evidence type="ECO:0000256" key="2">
    <source>
        <dbReference type="ARBA" id="ARBA00022448"/>
    </source>
</evidence>
<accession>A0ABW3Z315</accession>
<dbReference type="Gene3D" id="1.20.1250.20">
    <property type="entry name" value="MFS general substrate transporter like domains"/>
    <property type="match status" value="2"/>
</dbReference>
<feature type="transmembrane region" description="Helical" evidence="7">
    <location>
        <begin position="41"/>
        <end position="63"/>
    </location>
</feature>
<evidence type="ECO:0000259" key="8">
    <source>
        <dbReference type="PROSITE" id="PS50850"/>
    </source>
</evidence>
<evidence type="ECO:0000313" key="10">
    <source>
        <dbReference type="Proteomes" id="UP001597171"/>
    </source>
</evidence>